<sequence>MTVSASVAKQKFGQIIDAARVKPVIIEKSGKEVVVVLSVERFRELQALEDAYWIAQAEEGLKSGLMGPEKTAQFLKERLDAE</sequence>
<dbReference type="OrthoDB" id="165038at2"/>
<dbReference type="Pfam" id="PF02604">
    <property type="entry name" value="PhdYeFM_antitox"/>
    <property type="match status" value="1"/>
</dbReference>
<dbReference type="AlphaFoldDB" id="A0A348AKW9"/>
<dbReference type="Gene3D" id="3.40.1620.10">
    <property type="entry name" value="YefM-like domain"/>
    <property type="match status" value="1"/>
</dbReference>
<dbReference type="SUPFAM" id="SSF143120">
    <property type="entry name" value="YefM-like"/>
    <property type="match status" value="1"/>
</dbReference>
<evidence type="ECO:0000313" key="4">
    <source>
        <dbReference type="Proteomes" id="UP000276437"/>
    </source>
</evidence>
<comment type="similarity">
    <text evidence="1 2">Belongs to the phD/YefM antitoxin family.</text>
</comment>
<accession>A0A348AKW9</accession>
<reference evidence="3 4" key="1">
    <citation type="journal article" date="2018" name="Int. J. Syst. Evol. Microbiol.">
        <title>Methylomusa anaerophila gen. nov., sp. nov., an anaerobic methanol-utilizing bacterium isolated from a microbial fuel cell.</title>
        <authorList>
            <person name="Amano N."/>
            <person name="Yamamuro A."/>
            <person name="Miyahara M."/>
            <person name="Kouzuma A."/>
            <person name="Abe T."/>
            <person name="Watanabe K."/>
        </authorList>
    </citation>
    <scope>NUCLEOTIDE SEQUENCE [LARGE SCALE GENOMIC DNA]</scope>
    <source>
        <strain evidence="3 4">MMFC1</strain>
    </source>
</reference>
<dbReference type="EMBL" id="AP018449">
    <property type="protein sequence ID" value="BBB91717.1"/>
    <property type="molecule type" value="Genomic_DNA"/>
</dbReference>
<proteinExistence type="inferred from homology"/>
<name>A0A348AKW9_9FIRM</name>
<evidence type="ECO:0000256" key="1">
    <source>
        <dbReference type="ARBA" id="ARBA00009981"/>
    </source>
</evidence>
<gene>
    <name evidence="3" type="ORF">MAMMFC1_02401</name>
</gene>
<keyword evidence="4" id="KW-1185">Reference proteome</keyword>
<dbReference type="InterPro" id="IPR006442">
    <property type="entry name" value="Antitoxin_Phd/YefM"/>
</dbReference>
<dbReference type="NCBIfam" id="TIGR01552">
    <property type="entry name" value="phd_fam"/>
    <property type="match status" value="1"/>
</dbReference>
<organism evidence="3 4">
    <name type="scientific">Methylomusa anaerophila</name>
    <dbReference type="NCBI Taxonomy" id="1930071"/>
    <lineage>
        <taxon>Bacteria</taxon>
        <taxon>Bacillati</taxon>
        <taxon>Bacillota</taxon>
        <taxon>Negativicutes</taxon>
        <taxon>Selenomonadales</taxon>
        <taxon>Sporomusaceae</taxon>
        <taxon>Methylomusa</taxon>
    </lineage>
</organism>
<protein>
    <recommendedName>
        <fullName evidence="2">Antitoxin</fullName>
    </recommendedName>
</protein>
<dbReference type="InterPro" id="IPR036165">
    <property type="entry name" value="YefM-like_sf"/>
</dbReference>
<evidence type="ECO:0000313" key="3">
    <source>
        <dbReference type="EMBL" id="BBB91717.1"/>
    </source>
</evidence>
<dbReference type="KEGG" id="mana:MAMMFC1_02401"/>
<evidence type="ECO:0000256" key="2">
    <source>
        <dbReference type="RuleBase" id="RU362080"/>
    </source>
</evidence>
<dbReference type="Proteomes" id="UP000276437">
    <property type="component" value="Chromosome"/>
</dbReference>
<dbReference type="RefSeq" id="WP_126308704.1">
    <property type="nucleotide sequence ID" value="NZ_AP018449.1"/>
</dbReference>
<comment type="function">
    <text evidence="2">Antitoxin component of a type II toxin-antitoxin (TA) system.</text>
</comment>